<dbReference type="Proteomes" id="UP001516351">
    <property type="component" value="Unassembled WGS sequence"/>
</dbReference>
<evidence type="ECO:0000259" key="12">
    <source>
        <dbReference type="Pfam" id="PF00593"/>
    </source>
</evidence>
<organism evidence="13 14">
    <name type="scientific">Asaia spathodeae</name>
    <dbReference type="NCBI Taxonomy" id="657016"/>
    <lineage>
        <taxon>Bacteria</taxon>
        <taxon>Pseudomonadati</taxon>
        <taxon>Pseudomonadota</taxon>
        <taxon>Alphaproteobacteria</taxon>
        <taxon>Acetobacterales</taxon>
        <taxon>Acetobacteraceae</taxon>
        <taxon>Asaia</taxon>
    </lineage>
</organism>
<dbReference type="Gene3D" id="2.40.170.20">
    <property type="entry name" value="TonB-dependent receptor, beta-barrel domain"/>
    <property type="match status" value="1"/>
</dbReference>
<evidence type="ECO:0000256" key="9">
    <source>
        <dbReference type="ARBA" id="ARBA00023237"/>
    </source>
</evidence>
<keyword evidence="5" id="KW-0732">Signal</keyword>
<feature type="domain" description="TonB-dependent receptor-like beta-barrel" evidence="12">
    <location>
        <begin position="346"/>
        <end position="777"/>
    </location>
</feature>
<keyword evidence="4 10" id="KW-0812">Transmembrane</keyword>
<evidence type="ECO:0000256" key="5">
    <source>
        <dbReference type="ARBA" id="ARBA00022729"/>
    </source>
</evidence>
<keyword evidence="14" id="KW-1185">Reference proteome</keyword>
<feature type="compositionally biased region" description="Polar residues" evidence="11">
    <location>
        <begin position="67"/>
        <end position="80"/>
    </location>
</feature>
<evidence type="ECO:0000256" key="2">
    <source>
        <dbReference type="ARBA" id="ARBA00022448"/>
    </source>
</evidence>
<comment type="similarity">
    <text evidence="10">Belongs to the TonB-dependent receptor family.</text>
</comment>
<evidence type="ECO:0000313" key="14">
    <source>
        <dbReference type="Proteomes" id="UP001516351"/>
    </source>
</evidence>
<dbReference type="InterPro" id="IPR036942">
    <property type="entry name" value="Beta-barrel_TonB_sf"/>
</dbReference>
<keyword evidence="6" id="KW-0798">TonB box</keyword>
<reference evidence="13 14" key="1">
    <citation type="submission" date="2020-06" db="EMBL/GenBank/DDBJ databases">
        <title>Synonyms of Asaia species.</title>
        <authorList>
            <person name="Sombolestani A."/>
        </authorList>
    </citation>
    <scope>NUCLEOTIDE SEQUENCE [LARGE SCALE GENOMIC DNA]</scope>
    <source>
        <strain evidence="13 14">LMG 27047</strain>
    </source>
</reference>
<evidence type="ECO:0000256" key="4">
    <source>
        <dbReference type="ARBA" id="ARBA00022692"/>
    </source>
</evidence>
<dbReference type="PANTHER" id="PTHR30069">
    <property type="entry name" value="TONB-DEPENDENT OUTER MEMBRANE RECEPTOR"/>
    <property type="match status" value="1"/>
</dbReference>
<evidence type="ECO:0000256" key="6">
    <source>
        <dbReference type="ARBA" id="ARBA00023077"/>
    </source>
</evidence>
<keyword evidence="2 10" id="KW-0813">Transport</keyword>
<evidence type="ECO:0000256" key="11">
    <source>
        <dbReference type="SAM" id="MobiDB-lite"/>
    </source>
</evidence>
<accession>A0ABX2P131</accession>
<comment type="caution">
    <text evidence="13">The sequence shown here is derived from an EMBL/GenBank/DDBJ whole genome shotgun (WGS) entry which is preliminary data.</text>
</comment>
<evidence type="ECO:0000256" key="8">
    <source>
        <dbReference type="ARBA" id="ARBA00023170"/>
    </source>
</evidence>
<evidence type="ECO:0000313" key="13">
    <source>
        <dbReference type="EMBL" id="NVN45215.1"/>
    </source>
</evidence>
<keyword evidence="7 10" id="KW-0472">Membrane</keyword>
<evidence type="ECO:0000256" key="3">
    <source>
        <dbReference type="ARBA" id="ARBA00022452"/>
    </source>
</evidence>
<evidence type="ECO:0000256" key="7">
    <source>
        <dbReference type="ARBA" id="ARBA00023136"/>
    </source>
</evidence>
<dbReference type="InterPro" id="IPR039426">
    <property type="entry name" value="TonB-dep_rcpt-like"/>
</dbReference>
<comment type="subcellular location">
    <subcellularLocation>
        <location evidence="1 10">Cell outer membrane</location>
        <topology evidence="1 10">Multi-pass membrane protein</topology>
    </subcellularLocation>
</comment>
<protein>
    <submittedName>
        <fullName evidence="13">TonB-dependent receptor</fullName>
    </submittedName>
</protein>
<dbReference type="SUPFAM" id="SSF56935">
    <property type="entry name" value="Porins"/>
    <property type="match status" value="1"/>
</dbReference>
<feature type="compositionally biased region" description="Polar residues" evidence="11">
    <location>
        <begin position="108"/>
        <end position="123"/>
    </location>
</feature>
<keyword evidence="3 10" id="KW-1134">Transmembrane beta strand</keyword>
<feature type="region of interest" description="Disordered" evidence="11">
    <location>
        <begin position="65"/>
        <end position="139"/>
    </location>
</feature>
<dbReference type="PROSITE" id="PS52016">
    <property type="entry name" value="TONB_DEPENDENT_REC_3"/>
    <property type="match status" value="1"/>
</dbReference>
<dbReference type="PANTHER" id="PTHR30069:SF29">
    <property type="entry name" value="HEMOGLOBIN AND HEMOGLOBIN-HAPTOGLOBIN-BINDING PROTEIN 1-RELATED"/>
    <property type="match status" value="1"/>
</dbReference>
<keyword evidence="8 13" id="KW-0675">Receptor</keyword>
<evidence type="ECO:0000256" key="1">
    <source>
        <dbReference type="ARBA" id="ARBA00004571"/>
    </source>
</evidence>
<dbReference type="InterPro" id="IPR000531">
    <property type="entry name" value="Beta-barrel_TonB"/>
</dbReference>
<gene>
    <name evidence="13" type="ORF">HW542_00160</name>
</gene>
<name>A0ABX2P131_9PROT</name>
<dbReference type="EMBL" id="JABXXV010000001">
    <property type="protein sequence ID" value="NVN45215.1"/>
    <property type="molecule type" value="Genomic_DNA"/>
</dbReference>
<evidence type="ECO:0000256" key="10">
    <source>
        <dbReference type="PROSITE-ProRule" id="PRU01360"/>
    </source>
</evidence>
<sequence length="811" mass="89633">MPLSASQYSNCYSRKLEGFLETYAYLRAIPRRAPDFLGLVLKRSVLAGPCLLCLAATEALAAEGKTQDGSALTSAASQDTQRVKTGPRRGIPHPATATPHSSVPVKTAASTPSGSSQKSTAPRPSTAGKKTVAQTPPGREDITVTAHLDQARGRIAPGLGAVSYGIDQRQIQVTPGGENAAFSQILLRLPGVVMDSYGEIHVRGEHGGLTYRVNGVLLPEGLNGFGQELDSRIIQSVDLLTGTLPAQFGFRTSGVVDVKTKTGDSLKNNQVSLYGGSYNTFIPSLQLGGSKDRWDYFVTASYNRNDIGIENPTNSFRATHDFTQQEKGFGYVAYQLDDESRISLLTSASYSDFELPNTTGLPVLYQSSTIAPDDQSIQSRLLDNGQTEQNYYAVLSYQRSTDRMNLQISPYFRYGRIDYRNDPNRDLAFSGISQHEVNDFTTGGLQVDTSYDIAPHHVLRFGLLGQYTAERLDTNTLAFPVDEAGEQISTTPRRIIDNSGNWAVEAGAYVQDEFHITPRLTFNHGLRYDRFASSFHSEGQLSPRANMVWKTTNATTIHFGYSRYFAPPSPQYISDATLAKFAGTTNAPQTMLNTPTRVEKSHYVDVGILHHVTRDYQITLDAYGKWARDQGDLGQFGRAVILAPFSYRRGRVYGAEIGNSWRHGGWSIYGNFSFVKTWAKDINSAQYQFEVAELDYIRRHGIQLDHQGEFTSSAGVSYSNKHDMAYLDFLYGYGLRSGFANLEKQPSYAIFNIGYAHTFTHVPMGHSLKLRADVVNLFDHRYQIRDGSGVGVTQAQYGQRRGTFFSVVSSF</sequence>
<proteinExistence type="inferred from homology"/>
<keyword evidence="9 10" id="KW-0998">Cell outer membrane</keyword>
<dbReference type="Pfam" id="PF00593">
    <property type="entry name" value="TonB_dep_Rec_b-barrel"/>
    <property type="match status" value="1"/>
</dbReference>